<evidence type="ECO:0000313" key="3">
    <source>
        <dbReference type="Proteomes" id="UP001303473"/>
    </source>
</evidence>
<dbReference type="SUPFAM" id="SSF53335">
    <property type="entry name" value="S-adenosyl-L-methionine-dependent methyltransferases"/>
    <property type="match status" value="1"/>
</dbReference>
<proteinExistence type="predicted"/>
<dbReference type="Proteomes" id="UP001303473">
    <property type="component" value="Unassembled WGS sequence"/>
</dbReference>
<evidence type="ECO:0008006" key="4">
    <source>
        <dbReference type="Google" id="ProtNLM"/>
    </source>
</evidence>
<feature type="compositionally biased region" description="Pro residues" evidence="1">
    <location>
        <begin position="181"/>
        <end position="194"/>
    </location>
</feature>
<dbReference type="InterPro" id="IPR029063">
    <property type="entry name" value="SAM-dependent_MTases_sf"/>
</dbReference>
<protein>
    <recommendedName>
        <fullName evidence="4">Methyltransferase type 11 domain-containing protein</fullName>
    </recommendedName>
</protein>
<evidence type="ECO:0000313" key="2">
    <source>
        <dbReference type="EMBL" id="KAK3940787.1"/>
    </source>
</evidence>
<reference evidence="3" key="1">
    <citation type="journal article" date="2023" name="Mol. Phylogenet. Evol.">
        <title>Genome-scale phylogeny and comparative genomics of the fungal order Sordariales.</title>
        <authorList>
            <person name="Hensen N."/>
            <person name="Bonometti L."/>
            <person name="Westerberg I."/>
            <person name="Brannstrom I.O."/>
            <person name="Guillou S."/>
            <person name="Cros-Aarteil S."/>
            <person name="Calhoun S."/>
            <person name="Haridas S."/>
            <person name="Kuo A."/>
            <person name="Mondo S."/>
            <person name="Pangilinan J."/>
            <person name="Riley R."/>
            <person name="LaButti K."/>
            <person name="Andreopoulos B."/>
            <person name="Lipzen A."/>
            <person name="Chen C."/>
            <person name="Yan M."/>
            <person name="Daum C."/>
            <person name="Ng V."/>
            <person name="Clum A."/>
            <person name="Steindorff A."/>
            <person name="Ohm R.A."/>
            <person name="Martin F."/>
            <person name="Silar P."/>
            <person name="Natvig D.O."/>
            <person name="Lalanne C."/>
            <person name="Gautier V."/>
            <person name="Ament-Velasquez S.L."/>
            <person name="Kruys A."/>
            <person name="Hutchinson M.I."/>
            <person name="Powell A.J."/>
            <person name="Barry K."/>
            <person name="Miller A.N."/>
            <person name="Grigoriev I.V."/>
            <person name="Debuchy R."/>
            <person name="Gladieux P."/>
            <person name="Hiltunen Thoren M."/>
            <person name="Johannesson H."/>
        </authorList>
    </citation>
    <scope>NUCLEOTIDE SEQUENCE [LARGE SCALE GENOMIC DNA]</scope>
    <source>
        <strain evidence="3">CBS 340.73</strain>
    </source>
</reference>
<feature type="compositionally biased region" description="Basic and acidic residues" evidence="1">
    <location>
        <begin position="8"/>
        <end position="35"/>
    </location>
</feature>
<gene>
    <name evidence="2" type="ORF">QBC46DRAFT_312766</name>
</gene>
<accession>A0AAN6S4G9</accession>
<keyword evidence="3" id="KW-1185">Reference proteome</keyword>
<comment type="caution">
    <text evidence="2">The sequence shown here is derived from an EMBL/GenBank/DDBJ whole genome shotgun (WGS) entry which is preliminary data.</text>
</comment>
<organism evidence="2 3">
    <name type="scientific">Diplogelasinospora grovesii</name>
    <dbReference type="NCBI Taxonomy" id="303347"/>
    <lineage>
        <taxon>Eukaryota</taxon>
        <taxon>Fungi</taxon>
        <taxon>Dikarya</taxon>
        <taxon>Ascomycota</taxon>
        <taxon>Pezizomycotina</taxon>
        <taxon>Sordariomycetes</taxon>
        <taxon>Sordariomycetidae</taxon>
        <taxon>Sordariales</taxon>
        <taxon>Diplogelasinosporaceae</taxon>
        <taxon>Diplogelasinospora</taxon>
    </lineage>
</organism>
<feature type="region of interest" description="Disordered" evidence="1">
    <location>
        <begin position="1"/>
        <end position="81"/>
    </location>
</feature>
<evidence type="ECO:0000256" key="1">
    <source>
        <dbReference type="SAM" id="MobiDB-lite"/>
    </source>
</evidence>
<feature type="compositionally biased region" description="Basic residues" evidence="1">
    <location>
        <begin position="60"/>
        <end position="69"/>
    </location>
</feature>
<feature type="compositionally biased region" description="Low complexity" evidence="1">
    <location>
        <begin position="36"/>
        <end position="48"/>
    </location>
</feature>
<sequence>MFEVDWTDYEKENVGQRKARKDVARELKKKEDAQSVRESISTRSSASSGEKPHGFFGTIGRRKNGKNKKPVASAVSVKNDGNPSRNIAVVPPAVIPPVSTLSSMSSVEPSAVFDERATELTTPTLASALGGSPADSMYSATRVIQPLGSSSFVTRTVETVYEPRRETDTDEAVTEIIIAADPPPPQTPTPPASPEHPASPGKDMSASQMINAWHAAVHCPSSSPTPLGHDEGRRGRVPMLSSQSMVTTPAHSPRQNPVVVMPPTWPARFRAHHPDAWRPPDAWNCPPAVDTAAAEAEELRLAAEREEPEADSISLDLAGMHREIMRMAVASPQIMLNRMNEAWGSATDARFYKEAEMEKKRWMLSAMYTMDKRPEISRSIVLGDQKVLALFETQATASYLAARYMGSKITHLAPCPLSHKLFPNVQPLFAPVNAALSLAPNSFAAVHCLTLPSLLSSHDIPHLLRSINRCLIPEGVLHLVLIDPMPAADRLGPRMREWLEDHLILNLEARFRLTKPSGVFPTWLSEAGLRGGASSLSKIKFQAIHRTCPADGSDASSSSPKNEEERVKKELRSTVGRMLWQEVWGPFVTGNNWWWEDEACIEECLRLGTCFEFHLIDAVKETVDDAPARIHWTQSAP</sequence>
<feature type="region of interest" description="Disordered" evidence="1">
    <location>
        <begin position="180"/>
        <end position="205"/>
    </location>
</feature>
<dbReference type="EMBL" id="MU853791">
    <property type="protein sequence ID" value="KAK3940787.1"/>
    <property type="molecule type" value="Genomic_DNA"/>
</dbReference>
<dbReference type="AlphaFoldDB" id="A0AAN6S4G9"/>
<name>A0AAN6S4G9_9PEZI</name>